<dbReference type="Proteomes" id="UP000228875">
    <property type="component" value="Unassembled WGS sequence"/>
</dbReference>
<name>A0A2M8DMF9_9BACT</name>
<dbReference type="AlphaFoldDB" id="A0A2M8DMF9"/>
<evidence type="ECO:0000313" key="1">
    <source>
        <dbReference type="EMBL" id="PJB99300.1"/>
    </source>
</evidence>
<organism evidence="1 2">
    <name type="scientific">Candidatus Nealsonbacteria bacterium CG_4_9_14_0_8_um_filter_35_12</name>
    <dbReference type="NCBI Taxonomy" id="1974692"/>
    <lineage>
        <taxon>Bacteria</taxon>
        <taxon>Candidatus Nealsoniibacteriota</taxon>
    </lineage>
</organism>
<comment type="caution">
    <text evidence="1">The sequence shown here is derived from an EMBL/GenBank/DDBJ whole genome shotgun (WGS) entry which is preliminary data.</text>
</comment>
<accession>A0A2M8DMF9</accession>
<evidence type="ECO:0008006" key="3">
    <source>
        <dbReference type="Google" id="ProtNLM"/>
    </source>
</evidence>
<dbReference type="EMBL" id="PFTB01000055">
    <property type="protein sequence ID" value="PJB99300.1"/>
    <property type="molecule type" value="Genomic_DNA"/>
</dbReference>
<evidence type="ECO:0000313" key="2">
    <source>
        <dbReference type="Proteomes" id="UP000228875"/>
    </source>
</evidence>
<sequence length="181" mass="20957">MEENNSEKYIPLKTAAQLYSYTRDHLGLMIRQNKLKGIKLGSYYVTTNEWMTDYIKNFADLNHPTSKSKLSNKFLTEILSSKKDGEFIVNDKNIARKTAKMVVLKNTQNNTIKKYSVDDNLKRKILEELTQCQLLANSKISQTDINQTESIVSTFSNAPYVILPIRKMENVEREEILKKVE</sequence>
<reference evidence="2" key="1">
    <citation type="submission" date="2017-09" db="EMBL/GenBank/DDBJ databases">
        <title>Depth-based differentiation of microbial function through sediment-hosted aquifers and enrichment of novel symbionts in the deep terrestrial subsurface.</title>
        <authorList>
            <person name="Probst A.J."/>
            <person name="Ladd B."/>
            <person name="Jarett J.K."/>
            <person name="Geller-Mcgrath D.E."/>
            <person name="Sieber C.M.K."/>
            <person name="Emerson J.B."/>
            <person name="Anantharaman K."/>
            <person name="Thomas B.C."/>
            <person name="Malmstrom R."/>
            <person name="Stieglmeier M."/>
            <person name="Klingl A."/>
            <person name="Woyke T."/>
            <person name="Ryan C.M."/>
            <person name="Banfield J.F."/>
        </authorList>
    </citation>
    <scope>NUCLEOTIDE SEQUENCE [LARGE SCALE GENOMIC DNA]</scope>
</reference>
<protein>
    <recommendedName>
        <fullName evidence="3">Helix-turn-helix domain-containing protein</fullName>
    </recommendedName>
</protein>
<gene>
    <name evidence="1" type="ORF">CO077_02445</name>
</gene>
<proteinExistence type="predicted"/>